<dbReference type="Gene3D" id="1.10.287.950">
    <property type="entry name" value="Methyl-accepting chemotaxis protein"/>
    <property type="match status" value="1"/>
</dbReference>
<dbReference type="Pfam" id="PF08448">
    <property type="entry name" value="PAS_4"/>
    <property type="match status" value="1"/>
</dbReference>
<keyword evidence="5" id="KW-0175">Coiled coil</keyword>
<feature type="coiled-coil region" evidence="5">
    <location>
        <begin position="67"/>
        <end position="105"/>
    </location>
</feature>
<dbReference type="PROSITE" id="PS50111">
    <property type="entry name" value="CHEMOTAXIS_TRANSDUC_2"/>
    <property type="match status" value="1"/>
</dbReference>
<evidence type="ECO:0000313" key="9">
    <source>
        <dbReference type="Proteomes" id="UP001467690"/>
    </source>
</evidence>
<organism evidence="8 9">
    <name type="scientific">Catenovulum sediminis</name>
    <dbReference type="NCBI Taxonomy" id="1740262"/>
    <lineage>
        <taxon>Bacteria</taxon>
        <taxon>Pseudomonadati</taxon>
        <taxon>Pseudomonadota</taxon>
        <taxon>Gammaproteobacteria</taxon>
        <taxon>Alteromonadales</taxon>
        <taxon>Alteromonadaceae</taxon>
        <taxon>Catenovulum</taxon>
    </lineage>
</organism>
<dbReference type="InterPro" id="IPR051310">
    <property type="entry name" value="MCP_chemotaxis"/>
</dbReference>
<protein>
    <submittedName>
        <fullName evidence="8">Methyl-accepting chemotaxis protein</fullName>
    </submittedName>
</protein>
<keyword evidence="2 4" id="KW-0807">Transducer</keyword>
<evidence type="ECO:0000256" key="6">
    <source>
        <dbReference type="SAM" id="Phobius"/>
    </source>
</evidence>
<feature type="domain" description="Methyl-accepting transducer" evidence="7">
    <location>
        <begin position="255"/>
        <end position="379"/>
    </location>
</feature>
<dbReference type="Gene3D" id="3.30.450.20">
    <property type="entry name" value="PAS domain"/>
    <property type="match status" value="1"/>
</dbReference>
<name>A0ABV1RFS0_9ALTE</name>
<keyword evidence="6" id="KW-1133">Transmembrane helix</keyword>
<dbReference type="SUPFAM" id="SSF55785">
    <property type="entry name" value="PYP-like sensor domain (PAS domain)"/>
    <property type="match status" value="1"/>
</dbReference>
<keyword evidence="1" id="KW-0145">Chemotaxis</keyword>
<dbReference type="PRINTS" id="PR00260">
    <property type="entry name" value="CHEMTRNSDUCR"/>
</dbReference>
<keyword evidence="6" id="KW-0812">Transmembrane</keyword>
<comment type="caution">
    <text evidence="8">The sequence shown here is derived from an EMBL/GenBank/DDBJ whole genome shotgun (WGS) entry which is preliminary data.</text>
</comment>
<evidence type="ECO:0000256" key="5">
    <source>
        <dbReference type="SAM" id="Coils"/>
    </source>
</evidence>
<comment type="similarity">
    <text evidence="3">Belongs to the methyl-accepting chemotaxis (MCP) protein family.</text>
</comment>
<dbReference type="Pfam" id="PF00015">
    <property type="entry name" value="MCPsignal"/>
    <property type="match status" value="1"/>
</dbReference>
<keyword evidence="6" id="KW-0472">Membrane</keyword>
<reference evidence="8 9" key="1">
    <citation type="submission" date="2024-06" db="EMBL/GenBank/DDBJ databases">
        <authorList>
            <person name="Chen R.Y."/>
        </authorList>
    </citation>
    <scope>NUCLEOTIDE SEQUENCE [LARGE SCALE GENOMIC DNA]</scope>
    <source>
        <strain evidence="8 9">D2</strain>
    </source>
</reference>
<gene>
    <name evidence="8" type="ORF">ABS311_07765</name>
</gene>
<dbReference type="InterPro" id="IPR013656">
    <property type="entry name" value="PAS_4"/>
</dbReference>
<keyword evidence="9" id="KW-1185">Reference proteome</keyword>
<dbReference type="PANTHER" id="PTHR43531">
    <property type="entry name" value="PROTEIN ICFG"/>
    <property type="match status" value="1"/>
</dbReference>
<dbReference type="SUPFAM" id="SSF58104">
    <property type="entry name" value="Methyl-accepting chemotaxis protein (MCP) signaling domain"/>
    <property type="match status" value="1"/>
</dbReference>
<dbReference type="SMART" id="SM00283">
    <property type="entry name" value="MA"/>
    <property type="match status" value="1"/>
</dbReference>
<dbReference type="InterPro" id="IPR035965">
    <property type="entry name" value="PAS-like_dom_sf"/>
</dbReference>
<proteinExistence type="inferred from homology"/>
<evidence type="ECO:0000256" key="4">
    <source>
        <dbReference type="PROSITE-ProRule" id="PRU00284"/>
    </source>
</evidence>
<feature type="transmembrane region" description="Helical" evidence="6">
    <location>
        <begin position="20"/>
        <end position="39"/>
    </location>
</feature>
<dbReference type="PANTHER" id="PTHR43531:SF11">
    <property type="entry name" value="METHYL-ACCEPTING CHEMOTAXIS PROTEIN 3"/>
    <property type="match status" value="1"/>
</dbReference>
<evidence type="ECO:0000259" key="7">
    <source>
        <dbReference type="PROSITE" id="PS50111"/>
    </source>
</evidence>
<evidence type="ECO:0000256" key="1">
    <source>
        <dbReference type="ARBA" id="ARBA00022500"/>
    </source>
</evidence>
<dbReference type="EMBL" id="JBELOE010000150">
    <property type="protein sequence ID" value="MER2491778.1"/>
    <property type="molecule type" value="Genomic_DNA"/>
</dbReference>
<sequence length="379" mass="43106">MYQTSEIQDQTSRKTSHQTYVIFVALLFVVGAAAIPLYLDIWLNWLWLSIGLFVFLYFQFAQNQHETTDKESELHTMQRQLQNLIEQKDSEISELKSQLMTVNEKQVLYNTVLDLIPDWIYVKDTQHNYIYANRSFLKAIPQLELGKSDDIFMPPDFCEKAWADEKAVMHKKMHFQDVEEQAGDVWLATTKVQWKEAKTGQLNGIIGITRNVTPHVHNRQTIENNNRLISEKVERVYEIQADTQKAGKRSKDCYQVFSNLSEIITDINTKNDLIGETVELIQGLASQSKLLSINAAIEAAKAGDSGRGFGVVAHEVRELAERSEQAVSEIKAAINASTDVIGSGNRMMTDVSQSFNQTIENFQTIAHNLDELSDDLSKI</sequence>
<dbReference type="RefSeq" id="WP_350401364.1">
    <property type="nucleotide sequence ID" value="NZ_JBELOE010000150.1"/>
</dbReference>
<evidence type="ECO:0000256" key="2">
    <source>
        <dbReference type="ARBA" id="ARBA00023224"/>
    </source>
</evidence>
<accession>A0ABV1RFS0</accession>
<dbReference type="InterPro" id="IPR004089">
    <property type="entry name" value="MCPsignal_dom"/>
</dbReference>
<evidence type="ECO:0000256" key="3">
    <source>
        <dbReference type="ARBA" id="ARBA00029447"/>
    </source>
</evidence>
<dbReference type="InterPro" id="IPR004090">
    <property type="entry name" value="Chemotax_Me-accpt_rcpt"/>
</dbReference>
<evidence type="ECO:0000313" key="8">
    <source>
        <dbReference type="EMBL" id="MER2491778.1"/>
    </source>
</evidence>
<feature type="transmembrane region" description="Helical" evidence="6">
    <location>
        <begin position="45"/>
        <end position="61"/>
    </location>
</feature>
<dbReference type="Proteomes" id="UP001467690">
    <property type="component" value="Unassembled WGS sequence"/>
</dbReference>